<dbReference type="NCBIfam" id="NF005677">
    <property type="entry name" value="PRK07471.1"/>
    <property type="match status" value="1"/>
</dbReference>
<dbReference type="Pfam" id="PF13177">
    <property type="entry name" value="DNA_pol3_delta2"/>
    <property type="match status" value="1"/>
</dbReference>
<gene>
    <name evidence="1" type="ORF">H1W37_15830</name>
</gene>
<dbReference type="PANTHER" id="PTHR11669">
    <property type="entry name" value="REPLICATION FACTOR C / DNA POLYMERASE III GAMMA-TAU SUBUNIT"/>
    <property type="match status" value="1"/>
</dbReference>
<name>A0A838Y2I7_9HYPH</name>
<dbReference type="GO" id="GO:0003887">
    <property type="term" value="F:DNA-directed DNA polymerase activity"/>
    <property type="evidence" value="ECO:0007669"/>
    <property type="project" value="UniProtKB-EC"/>
</dbReference>
<protein>
    <submittedName>
        <fullName evidence="1">DNA polymerase III subunit delta</fullName>
        <ecNumber evidence="1">2.7.7.7</ecNumber>
    </submittedName>
</protein>
<accession>A0A838Y2I7</accession>
<keyword evidence="1" id="KW-0808">Transferase</keyword>
<proteinExistence type="predicted"/>
<keyword evidence="2" id="KW-1185">Reference proteome</keyword>
<dbReference type="RefSeq" id="WP_181761326.1">
    <property type="nucleotide sequence ID" value="NZ_BMCR01000001.1"/>
</dbReference>
<dbReference type="NCBIfam" id="NF006586">
    <property type="entry name" value="PRK09112.1"/>
    <property type="match status" value="1"/>
</dbReference>
<dbReference type="InterPro" id="IPR050238">
    <property type="entry name" value="DNA_Rep/Repair_Clamp_Loader"/>
</dbReference>
<dbReference type="EC" id="2.7.7.7" evidence="1"/>
<dbReference type="InterPro" id="IPR027417">
    <property type="entry name" value="P-loop_NTPase"/>
</dbReference>
<dbReference type="GO" id="GO:0006261">
    <property type="term" value="P:DNA-templated DNA replication"/>
    <property type="evidence" value="ECO:0007669"/>
    <property type="project" value="TreeGrafter"/>
</dbReference>
<evidence type="ECO:0000313" key="2">
    <source>
        <dbReference type="Proteomes" id="UP000559404"/>
    </source>
</evidence>
<dbReference type="PANTHER" id="PTHR11669:SF8">
    <property type="entry name" value="DNA POLYMERASE III SUBUNIT DELTA"/>
    <property type="match status" value="1"/>
</dbReference>
<organism evidence="1 2">
    <name type="scientific">Stappia taiwanensis</name>
    <dbReference type="NCBI Taxonomy" id="992267"/>
    <lineage>
        <taxon>Bacteria</taxon>
        <taxon>Pseudomonadati</taxon>
        <taxon>Pseudomonadota</taxon>
        <taxon>Alphaproteobacteria</taxon>
        <taxon>Hyphomicrobiales</taxon>
        <taxon>Stappiaceae</taxon>
        <taxon>Stappia</taxon>
    </lineage>
</organism>
<comment type="caution">
    <text evidence="1">The sequence shown here is derived from an EMBL/GenBank/DDBJ whole genome shotgun (WGS) entry which is preliminary data.</text>
</comment>
<evidence type="ECO:0000313" key="1">
    <source>
        <dbReference type="EMBL" id="MBA4613130.1"/>
    </source>
</evidence>
<reference evidence="1 2" key="1">
    <citation type="submission" date="2020-07" db="EMBL/GenBank/DDBJ databases">
        <authorList>
            <person name="Li M."/>
        </authorList>
    </citation>
    <scope>NUCLEOTIDE SEQUENCE [LARGE SCALE GENOMIC DNA]</scope>
    <source>
        <strain evidence="1 2">DSM 23284</strain>
    </source>
</reference>
<dbReference type="SUPFAM" id="SSF52540">
    <property type="entry name" value="P-loop containing nucleoside triphosphate hydrolases"/>
    <property type="match status" value="1"/>
</dbReference>
<dbReference type="Gene3D" id="3.40.50.300">
    <property type="entry name" value="P-loop containing nucleotide triphosphate hydrolases"/>
    <property type="match status" value="1"/>
</dbReference>
<dbReference type="Proteomes" id="UP000559404">
    <property type="component" value="Unassembled WGS sequence"/>
</dbReference>
<sequence>MALAPILDAHETEPDAIDGVPLPRESSFLVGQRHAEAALLEAYRSERMHHAWILAGPKGIGKATLAFRFAKFVFANPDRHAAEALAATDLALSSDHPDARKVVAGAHPGLLHLRRPYDAKRKAKDKFKQDLTVDEIRRTVPFFGGTASGGAWRICIVDAADDMNANAANALLKVLEEPPRQSLFLVLAHAPGRLLPTIRSRCRTLNLRPLSEPQIAEGLQRLGVSGADGDETRRAAALAEGSLRKAIQLAGSGALDLADRFRQLAQALPRPDIARLHGFADAVAANGAEDAWQLFRSLVDEHLHQSMHGGADVPLDRLVRVSEVWEKASRAAREADAFNLDRKQVVLNVFRDLAEIH</sequence>
<dbReference type="AlphaFoldDB" id="A0A838Y2I7"/>
<dbReference type="EMBL" id="JACEON010000016">
    <property type="protein sequence ID" value="MBA4613130.1"/>
    <property type="molecule type" value="Genomic_DNA"/>
</dbReference>
<keyword evidence="1" id="KW-0548">Nucleotidyltransferase</keyword>
<dbReference type="GO" id="GO:0009360">
    <property type="term" value="C:DNA polymerase III complex"/>
    <property type="evidence" value="ECO:0007669"/>
    <property type="project" value="TreeGrafter"/>
</dbReference>
<reference evidence="1 2" key="2">
    <citation type="submission" date="2020-08" db="EMBL/GenBank/DDBJ databases">
        <title>Stappia taiwanensis sp. nov., isolated from a coastal thermal spring.</title>
        <authorList>
            <person name="Kampfer P."/>
        </authorList>
    </citation>
    <scope>NUCLEOTIDE SEQUENCE [LARGE SCALE GENOMIC DNA]</scope>
    <source>
        <strain evidence="1 2">DSM 23284</strain>
    </source>
</reference>